<protein>
    <submittedName>
        <fullName evidence="1">SRPBCC family protein</fullName>
    </submittedName>
</protein>
<dbReference type="Pfam" id="PF10604">
    <property type="entry name" value="Polyketide_cyc2"/>
    <property type="match status" value="1"/>
</dbReference>
<proteinExistence type="predicted"/>
<gene>
    <name evidence="1" type="ORF">EY643_15640</name>
</gene>
<evidence type="ECO:0000313" key="2">
    <source>
        <dbReference type="Proteomes" id="UP000326287"/>
    </source>
</evidence>
<organism evidence="1 2">
    <name type="scientific">Halioglobus maricola</name>
    <dbReference type="NCBI Taxonomy" id="2601894"/>
    <lineage>
        <taxon>Bacteria</taxon>
        <taxon>Pseudomonadati</taxon>
        <taxon>Pseudomonadota</taxon>
        <taxon>Gammaproteobacteria</taxon>
        <taxon>Cellvibrionales</taxon>
        <taxon>Halieaceae</taxon>
        <taxon>Halioglobus</taxon>
    </lineage>
</organism>
<dbReference type="SUPFAM" id="SSF55961">
    <property type="entry name" value="Bet v1-like"/>
    <property type="match status" value="1"/>
</dbReference>
<keyword evidence="2" id="KW-1185">Reference proteome</keyword>
<dbReference type="AlphaFoldDB" id="A0A5P9NMG3"/>
<reference evidence="1 2" key="1">
    <citation type="submission" date="2019-02" db="EMBL/GenBank/DDBJ databases">
        <authorList>
            <person name="Li S.-H."/>
        </authorList>
    </citation>
    <scope>NUCLEOTIDE SEQUENCE [LARGE SCALE GENOMIC DNA]</scope>
    <source>
        <strain evidence="1 2">IMCC14385</strain>
    </source>
</reference>
<dbReference type="Gene3D" id="3.30.530.20">
    <property type="match status" value="1"/>
</dbReference>
<sequence length="177" mass="19497">MQPETALQQAAVSAVIDIPLAEAWRKLEDFSSAHNYVPRLTATDIVSEQKRGEGAHRRVYTGKSYLEETVVEWLEGRGFTIRLHKGEKPMPPFREAYFIYALSEEGDGSTRADLALQFAMPWGRLGSWLGGRITGPMSKQLVQVAAGMKHFYETGTPATNADRKRLAGAVSTAPASD</sequence>
<name>A0A5P9NMG3_9GAMM</name>
<dbReference type="EMBL" id="CP036422">
    <property type="protein sequence ID" value="QFU76967.1"/>
    <property type="molecule type" value="Genomic_DNA"/>
</dbReference>
<dbReference type="KEGG" id="halc:EY643_15640"/>
<dbReference type="OrthoDB" id="5735806at2"/>
<dbReference type="InterPro" id="IPR023393">
    <property type="entry name" value="START-like_dom_sf"/>
</dbReference>
<dbReference type="Proteomes" id="UP000326287">
    <property type="component" value="Chromosome"/>
</dbReference>
<evidence type="ECO:0000313" key="1">
    <source>
        <dbReference type="EMBL" id="QFU76967.1"/>
    </source>
</evidence>
<dbReference type="RefSeq" id="WP_153240109.1">
    <property type="nucleotide sequence ID" value="NZ_CP036422.1"/>
</dbReference>
<dbReference type="InterPro" id="IPR019587">
    <property type="entry name" value="Polyketide_cyclase/dehydratase"/>
</dbReference>
<accession>A0A5P9NMG3</accession>